<accession>A0ABQ3URN2</accession>
<dbReference type="Proteomes" id="UP000654345">
    <property type="component" value="Unassembled WGS sequence"/>
</dbReference>
<sequence length="101" mass="11186">MSYVFVVDTDRHPLNPVHPGRARILLSSGKAAVLKRYPFTIVLKTSVEQPLLTPLRLKLDPGSNTTGIALVNDQSGKEHPMQEHNQPHHPTSLKGRPHSVI</sequence>
<protein>
    <recommendedName>
        <fullName evidence="2">RRXRR domain-containing protein</fullName>
    </recommendedName>
</protein>
<gene>
    <name evidence="3" type="ORF">KSB_37370</name>
</gene>
<dbReference type="EMBL" id="BNJG01000001">
    <property type="protein sequence ID" value="GHO55262.1"/>
    <property type="molecule type" value="Genomic_DNA"/>
</dbReference>
<evidence type="ECO:0000256" key="1">
    <source>
        <dbReference type="SAM" id="MobiDB-lite"/>
    </source>
</evidence>
<evidence type="ECO:0000313" key="4">
    <source>
        <dbReference type="Proteomes" id="UP000654345"/>
    </source>
</evidence>
<evidence type="ECO:0000313" key="3">
    <source>
        <dbReference type="EMBL" id="GHO55262.1"/>
    </source>
</evidence>
<feature type="region of interest" description="Disordered" evidence="1">
    <location>
        <begin position="63"/>
        <end position="101"/>
    </location>
</feature>
<feature type="compositionally biased region" description="Basic and acidic residues" evidence="1">
    <location>
        <begin position="75"/>
        <end position="86"/>
    </location>
</feature>
<proteinExistence type="predicted"/>
<evidence type="ECO:0000259" key="2">
    <source>
        <dbReference type="Pfam" id="PF14239"/>
    </source>
</evidence>
<dbReference type="Pfam" id="PF14239">
    <property type="entry name" value="RRXRR"/>
    <property type="match status" value="1"/>
</dbReference>
<dbReference type="InterPro" id="IPR025938">
    <property type="entry name" value="RRXRR_dom"/>
</dbReference>
<organism evidence="3 4">
    <name type="scientific">Ktedonobacter robiniae</name>
    <dbReference type="NCBI Taxonomy" id="2778365"/>
    <lineage>
        <taxon>Bacteria</taxon>
        <taxon>Bacillati</taxon>
        <taxon>Chloroflexota</taxon>
        <taxon>Ktedonobacteria</taxon>
        <taxon>Ktedonobacterales</taxon>
        <taxon>Ktedonobacteraceae</taxon>
        <taxon>Ktedonobacter</taxon>
    </lineage>
</organism>
<reference evidence="3 4" key="1">
    <citation type="journal article" date="2021" name="Int. J. Syst. Evol. Microbiol.">
        <title>Reticulibacter mediterranei gen. nov., sp. nov., within the new family Reticulibacteraceae fam. nov., and Ktedonospora formicarum gen. nov., sp. nov., Ktedonobacter robiniae sp. nov., Dictyobacter formicarum sp. nov. and Dictyobacter arantiisoli sp. nov., belonging to the class Ktedonobacteria.</title>
        <authorList>
            <person name="Yabe S."/>
            <person name="Zheng Y."/>
            <person name="Wang C.M."/>
            <person name="Sakai Y."/>
            <person name="Abe K."/>
            <person name="Yokota A."/>
            <person name="Donadio S."/>
            <person name="Cavaletti L."/>
            <person name="Monciardini P."/>
        </authorList>
    </citation>
    <scope>NUCLEOTIDE SEQUENCE [LARGE SCALE GENOMIC DNA]</scope>
    <source>
        <strain evidence="3 4">SOSP1-30</strain>
    </source>
</reference>
<keyword evidence="4" id="KW-1185">Reference proteome</keyword>
<comment type="caution">
    <text evidence="3">The sequence shown here is derived from an EMBL/GenBank/DDBJ whole genome shotgun (WGS) entry which is preliminary data.</text>
</comment>
<feature type="domain" description="RRXRR" evidence="2">
    <location>
        <begin position="4"/>
        <end position="75"/>
    </location>
</feature>
<name>A0ABQ3URN2_9CHLR</name>